<accession>A0AAU9AW90</accession>
<dbReference type="CDD" id="cd03801">
    <property type="entry name" value="GT4_PimA-like"/>
    <property type="match status" value="1"/>
</dbReference>
<evidence type="ECO:0000259" key="3">
    <source>
        <dbReference type="Pfam" id="PF13439"/>
    </source>
</evidence>
<sequence length="344" mass="37698">MKSIWYITRKFPPSRGGMQLLSARIAASLGALRPLTLVRWRRGQWGLPPFLAWALLRLCAGLLRGRVRVLLLGDPVLSLLALPARWAGVPVAVVVHGLDISYRRFGYPAYLRWCFHGRFDTYFCISRFVRDELVRSGIDPARCVLAHPGVDAAACCEPSLADAPRLLILGRLVRRKGALWFVEAVMPMLPAAVMLDIVGDGPERAALERAIVDAGLQARVRLWGDVDDAEKARRLAACDLALMPNRRVDGDPEGFGLVALEAAMSGRYVLATDLEGLRDALADPALGQLLPEADAHAWSEAIGAELSDRAVLRERGRAAHAYAAEHCSWPGMAQRYAERLDALG</sequence>
<organism evidence="4 5">
    <name type="scientific">Lysobacter enzymogenes</name>
    <dbReference type="NCBI Taxonomy" id="69"/>
    <lineage>
        <taxon>Bacteria</taxon>
        <taxon>Pseudomonadati</taxon>
        <taxon>Pseudomonadota</taxon>
        <taxon>Gammaproteobacteria</taxon>
        <taxon>Lysobacterales</taxon>
        <taxon>Lysobacteraceae</taxon>
        <taxon>Lysobacter</taxon>
    </lineage>
</organism>
<evidence type="ECO:0000313" key="4">
    <source>
        <dbReference type="EMBL" id="BAV99833.1"/>
    </source>
</evidence>
<name>A0AAU9AW90_LYSEN</name>
<reference evidence="4 5" key="1">
    <citation type="journal article" date="2017" name="DNA Res.">
        <title>Complete genome sequence and expression profile of the commercial lytic enzyme producer Lysobacter enzymogenes M497-1.</title>
        <authorList>
            <person name="Takami H."/>
            <person name="Toyoda A."/>
            <person name="Uchiyama I."/>
            <person name="Itoh T."/>
            <person name="Takaki Y."/>
            <person name="Arai W."/>
            <person name="Nishi S."/>
            <person name="Kawai M."/>
            <person name="Shinya K."/>
            <person name="Ikeda H."/>
        </authorList>
    </citation>
    <scope>NUCLEOTIDE SEQUENCE [LARGE SCALE GENOMIC DNA]</scope>
    <source>
        <strain evidence="4 5">M497-1</strain>
    </source>
</reference>
<dbReference type="PANTHER" id="PTHR12526">
    <property type="entry name" value="GLYCOSYLTRANSFERASE"/>
    <property type="match status" value="1"/>
</dbReference>
<dbReference type="RefSeq" id="WP_096381104.1">
    <property type="nucleotide sequence ID" value="NZ_AP014940.1"/>
</dbReference>
<dbReference type="Pfam" id="PF13692">
    <property type="entry name" value="Glyco_trans_1_4"/>
    <property type="match status" value="1"/>
</dbReference>
<evidence type="ECO:0000313" key="5">
    <source>
        <dbReference type="Proteomes" id="UP000218824"/>
    </source>
</evidence>
<feature type="domain" description="Glycosyltransferase subfamily 4-like N-terminal" evidence="3">
    <location>
        <begin position="43"/>
        <end position="152"/>
    </location>
</feature>
<dbReference type="Gene3D" id="3.40.50.2000">
    <property type="entry name" value="Glycogen Phosphorylase B"/>
    <property type="match status" value="2"/>
</dbReference>
<keyword evidence="2" id="KW-0808">Transferase</keyword>
<dbReference type="Proteomes" id="UP000218824">
    <property type="component" value="Chromosome"/>
</dbReference>
<protein>
    <recommendedName>
        <fullName evidence="3">Glycosyltransferase subfamily 4-like N-terminal domain-containing protein</fullName>
    </recommendedName>
</protein>
<evidence type="ECO:0000256" key="2">
    <source>
        <dbReference type="ARBA" id="ARBA00022679"/>
    </source>
</evidence>
<dbReference type="AlphaFoldDB" id="A0AAU9AW90"/>
<dbReference type="KEGG" id="lem:LEN_4346"/>
<keyword evidence="1" id="KW-0328">Glycosyltransferase</keyword>
<evidence type="ECO:0000256" key="1">
    <source>
        <dbReference type="ARBA" id="ARBA00022676"/>
    </source>
</evidence>
<dbReference type="EMBL" id="AP014940">
    <property type="protein sequence ID" value="BAV99833.1"/>
    <property type="molecule type" value="Genomic_DNA"/>
</dbReference>
<dbReference type="SUPFAM" id="SSF53756">
    <property type="entry name" value="UDP-Glycosyltransferase/glycogen phosphorylase"/>
    <property type="match status" value="1"/>
</dbReference>
<dbReference type="PANTHER" id="PTHR12526:SF510">
    <property type="entry name" value="D-INOSITOL 3-PHOSPHATE GLYCOSYLTRANSFERASE"/>
    <property type="match status" value="1"/>
</dbReference>
<dbReference type="GO" id="GO:0016757">
    <property type="term" value="F:glycosyltransferase activity"/>
    <property type="evidence" value="ECO:0007669"/>
    <property type="project" value="UniProtKB-KW"/>
</dbReference>
<dbReference type="InterPro" id="IPR028098">
    <property type="entry name" value="Glyco_trans_4-like_N"/>
</dbReference>
<dbReference type="GeneID" id="83066136"/>
<proteinExistence type="predicted"/>
<gene>
    <name evidence="4" type="ORF">LEN_4346</name>
</gene>
<dbReference type="Pfam" id="PF13439">
    <property type="entry name" value="Glyco_transf_4"/>
    <property type="match status" value="1"/>
</dbReference>